<feature type="transmembrane region" description="Helical" evidence="10">
    <location>
        <begin position="391"/>
        <end position="408"/>
    </location>
</feature>
<evidence type="ECO:0000256" key="3">
    <source>
        <dbReference type="ARBA" id="ARBA00022106"/>
    </source>
</evidence>
<dbReference type="GeneID" id="93304355"/>
<comment type="similarity">
    <text evidence="2">Belongs to the multi antimicrobial extrusion (MATE) (TC 2.A.66.1) family. MepA subfamily.</text>
</comment>
<evidence type="ECO:0000256" key="4">
    <source>
        <dbReference type="ARBA" id="ARBA00022448"/>
    </source>
</evidence>
<feature type="transmembrane region" description="Helical" evidence="10">
    <location>
        <begin position="356"/>
        <end position="379"/>
    </location>
</feature>
<name>A0A1E3A054_9FIRM</name>
<dbReference type="Pfam" id="PF01554">
    <property type="entry name" value="MatE"/>
    <property type="match status" value="2"/>
</dbReference>
<feature type="transmembrane region" description="Helical" evidence="10">
    <location>
        <begin position="14"/>
        <end position="33"/>
    </location>
</feature>
<dbReference type="InterPro" id="IPR051327">
    <property type="entry name" value="MATE_MepA_subfamily"/>
</dbReference>
<evidence type="ECO:0000256" key="8">
    <source>
        <dbReference type="ARBA" id="ARBA00023136"/>
    </source>
</evidence>
<keyword evidence="8 10" id="KW-0472">Membrane</keyword>
<dbReference type="Proteomes" id="UP000095003">
    <property type="component" value="Unassembled WGS sequence"/>
</dbReference>
<evidence type="ECO:0000256" key="10">
    <source>
        <dbReference type="SAM" id="Phobius"/>
    </source>
</evidence>
<dbReference type="InterPro" id="IPR002528">
    <property type="entry name" value="MATE_fam"/>
</dbReference>
<gene>
    <name evidence="11" type="primary">mepA_36</name>
    <name evidence="11" type="ORF">BEH84_06277</name>
</gene>
<evidence type="ECO:0000313" key="11">
    <source>
        <dbReference type="EMBL" id="ODM02134.1"/>
    </source>
</evidence>
<dbReference type="InterPro" id="IPR048279">
    <property type="entry name" value="MdtK-like"/>
</dbReference>
<dbReference type="EMBL" id="MCGI01000010">
    <property type="protein sequence ID" value="ODM02134.1"/>
    <property type="molecule type" value="Genomic_DNA"/>
</dbReference>
<dbReference type="GO" id="GO:0015297">
    <property type="term" value="F:antiporter activity"/>
    <property type="evidence" value="ECO:0007669"/>
    <property type="project" value="InterPro"/>
</dbReference>
<evidence type="ECO:0000256" key="7">
    <source>
        <dbReference type="ARBA" id="ARBA00022989"/>
    </source>
</evidence>
<evidence type="ECO:0000256" key="1">
    <source>
        <dbReference type="ARBA" id="ARBA00004651"/>
    </source>
</evidence>
<dbReference type="PANTHER" id="PTHR43823">
    <property type="entry name" value="SPORULATION PROTEIN YKVU"/>
    <property type="match status" value="1"/>
</dbReference>
<dbReference type="PIRSF" id="PIRSF006603">
    <property type="entry name" value="DinF"/>
    <property type="match status" value="1"/>
</dbReference>
<feature type="transmembrane region" description="Helical" evidence="10">
    <location>
        <begin position="192"/>
        <end position="213"/>
    </location>
</feature>
<organism evidence="11 12">
    <name type="scientific">Eisenbergiella tayi</name>
    <dbReference type="NCBI Taxonomy" id="1432052"/>
    <lineage>
        <taxon>Bacteria</taxon>
        <taxon>Bacillati</taxon>
        <taxon>Bacillota</taxon>
        <taxon>Clostridia</taxon>
        <taxon>Lachnospirales</taxon>
        <taxon>Lachnospiraceae</taxon>
        <taxon>Eisenbergiella</taxon>
    </lineage>
</organism>
<dbReference type="GO" id="GO:0005886">
    <property type="term" value="C:plasma membrane"/>
    <property type="evidence" value="ECO:0007669"/>
    <property type="project" value="UniProtKB-SubCell"/>
</dbReference>
<evidence type="ECO:0000256" key="9">
    <source>
        <dbReference type="ARBA" id="ARBA00023251"/>
    </source>
</evidence>
<sequence length="441" mass="48335">MSHSISQNFNGRTLLKFAFPTIIMMVFMSMYTMVDGFFVSRFVGADALSAINIVYPLIGLVVGMGIMLGTGGSAVIARQLGLGQAQEARKNFTRILVFGLILGILFTIVSMVFLEPLLKLLGSSERLMGYCREYMIILLPFMAVQMLQTILGVLFVTAGKPNLGLGLTILSGLANMILDYIFIAVLDWGIGGAALATAVGYSIMPVFAFFYFLKPRTELFLVKASFQGEVLWESCLNGSSEMVSNLAASVITWLMNLLMMHFAGEDGVAAVTVVLYTQFFFTAVFLGFSNGVAPVISYNYGSRNKKQLQTVFRICMKSMILCSFLMTGASILLAKPLVGLFLPGGTSANELTYQGYLLYSVNYLFAGMNIFVSSLFTALSNGKISAMISMVRTFGFTVTGILLFSWLWEINGLWLAVPAAECATLILALYQVKKYKSVYEY</sequence>
<keyword evidence="7 10" id="KW-1133">Transmembrane helix</keyword>
<comment type="subcellular location">
    <subcellularLocation>
        <location evidence="1">Cell membrane</location>
        <topology evidence="1">Multi-pass membrane protein</topology>
    </subcellularLocation>
</comment>
<evidence type="ECO:0000256" key="5">
    <source>
        <dbReference type="ARBA" id="ARBA00022475"/>
    </source>
</evidence>
<protein>
    <recommendedName>
        <fullName evidence="3">Multidrug export protein MepA</fullName>
    </recommendedName>
</protein>
<dbReference type="InterPro" id="IPR045070">
    <property type="entry name" value="MATE_MepA-like"/>
</dbReference>
<dbReference type="PANTHER" id="PTHR43823:SF3">
    <property type="entry name" value="MULTIDRUG EXPORT PROTEIN MEPA"/>
    <property type="match status" value="1"/>
</dbReference>
<dbReference type="GO" id="GO:0046677">
    <property type="term" value="P:response to antibiotic"/>
    <property type="evidence" value="ECO:0007669"/>
    <property type="project" value="UniProtKB-KW"/>
</dbReference>
<proteinExistence type="inferred from homology"/>
<dbReference type="PATRIC" id="fig|1432052.3.peg.6928"/>
<feature type="transmembrane region" description="Helical" evidence="10">
    <location>
        <begin position="246"/>
        <end position="263"/>
    </location>
</feature>
<dbReference type="RefSeq" id="WP_069159499.1">
    <property type="nucleotide sequence ID" value="NZ_DBFYTC010000136.1"/>
</dbReference>
<dbReference type="NCBIfam" id="TIGR00797">
    <property type="entry name" value="matE"/>
    <property type="match status" value="1"/>
</dbReference>
<evidence type="ECO:0000256" key="6">
    <source>
        <dbReference type="ARBA" id="ARBA00022692"/>
    </source>
</evidence>
<keyword evidence="4" id="KW-0813">Transport</keyword>
<keyword evidence="5" id="KW-1003">Cell membrane</keyword>
<feature type="transmembrane region" description="Helical" evidence="10">
    <location>
        <begin position="319"/>
        <end position="344"/>
    </location>
</feature>
<dbReference type="GO" id="GO:0042910">
    <property type="term" value="F:xenobiotic transmembrane transporter activity"/>
    <property type="evidence" value="ECO:0007669"/>
    <property type="project" value="InterPro"/>
</dbReference>
<keyword evidence="9" id="KW-0046">Antibiotic resistance</keyword>
<keyword evidence="6 10" id="KW-0812">Transmembrane</keyword>
<dbReference type="AlphaFoldDB" id="A0A1E3A054"/>
<evidence type="ECO:0000256" key="2">
    <source>
        <dbReference type="ARBA" id="ARBA00008417"/>
    </source>
</evidence>
<feature type="transmembrane region" description="Helical" evidence="10">
    <location>
        <begin position="275"/>
        <end position="298"/>
    </location>
</feature>
<evidence type="ECO:0000313" key="12">
    <source>
        <dbReference type="Proteomes" id="UP000095003"/>
    </source>
</evidence>
<feature type="transmembrane region" description="Helical" evidence="10">
    <location>
        <begin position="134"/>
        <end position="156"/>
    </location>
</feature>
<feature type="transmembrane region" description="Helical" evidence="10">
    <location>
        <begin position="53"/>
        <end position="75"/>
    </location>
</feature>
<feature type="transmembrane region" description="Helical" evidence="10">
    <location>
        <begin position="95"/>
        <end position="114"/>
    </location>
</feature>
<accession>A0A1E3A054</accession>
<feature type="transmembrane region" description="Helical" evidence="10">
    <location>
        <begin position="414"/>
        <end position="432"/>
    </location>
</feature>
<feature type="transmembrane region" description="Helical" evidence="10">
    <location>
        <begin position="163"/>
        <end position="186"/>
    </location>
</feature>
<reference evidence="11 12" key="1">
    <citation type="submission" date="2016-07" db="EMBL/GenBank/DDBJ databases">
        <title>Characterization of isolates of Eisenbergiella tayi derived from blood cultures, using whole genome sequencing.</title>
        <authorList>
            <person name="Burdz T."/>
            <person name="Wiebe D."/>
            <person name="Huynh C."/>
            <person name="Bernard K."/>
        </authorList>
    </citation>
    <scope>NUCLEOTIDE SEQUENCE [LARGE SCALE GENOMIC DNA]</scope>
    <source>
        <strain evidence="11 12">NML 120489</strain>
    </source>
</reference>
<dbReference type="CDD" id="cd13143">
    <property type="entry name" value="MATE_MepA_like"/>
    <property type="match status" value="1"/>
</dbReference>
<comment type="caution">
    <text evidence="11">The sequence shown here is derived from an EMBL/GenBank/DDBJ whole genome shotgun (WGS) entry which is preliminary data.</text>
</comment>